<evidence type="ECO:0000256" key="1">
    <source>
        <dbReference type="SAM" id="MobiDB-lite"/>
    </source>
</evidence>
<evidence type="ECO:0000313" key="2">
    <source>
        <dbReference type="EMBL" id="OIQ72292.1"/>
    </source>
</evidence>
<name>A0A1J5PXK1_9ZZZZ</name>
<reference evidence="2" key="1">
    <citation type="submission" date="2016-10" db="EMBL/GenBank/DDBJ databases">
        <title>Sequence of Gallionella enrichment culture.</title>
        <authorList>
            <person name="Poehlein A."/>
            <person name="Muehling M."/>
            <person name="Daniel R."/>
        </authorList>
    </citation>
    <scope>NUCLEOTIDE SEQUENCE</scope>
</reference>
<dbReference type="EMBL" id="MLJW01003336">
    <property type="protein sequence ID" value="OIQ72292.1"/>
    <property type="molecule type" value="Genomic_DNA"/>
</dbReference>
<sequence length="53" mass="5002">MSATHGRSEGALSPRGGPAHSAGGHACMSATHGRSEGALSPRGGPAHSAGGLV</sequence>
<organism evidence="2">
    <name type="scientific">mine drainage metagenome</name>
    <dbReference type="NCBI Taxonomy" id="410659"/>
    <lineage>
        <taxon>unclassified sequences</taxon>
        <taxon>metagenomes</taxon>
        <taxon>ecological metagenomes</taxon>
    </lineage>
</organism>
<comment type="caution">
    <text evidence="2">The sequence shown here is derived from an EMBL/GenBank/DDBJ whole genome shotgun (WGS) entry which is preliminary data.</text>
</comment>
<proteinExistence type="predicted"/>
<dbReference type="AlphaFoldDB" id="A0A1J5PXK1"/>
<protein>
    <submittedName>
        <fullName evidence="2">Uncharacterized protein</fullName>
    </submittedName>
</protein>
<gene>
    <name evidence="2" type="ORF">GALL_460810</name>
</gene>
<accession>A0A1J5PXK1</accession>
<feature type="region of interest" description="Disordered" evidence="1">
    <location>
        <begin position="1"/>
        <end position="53"/>
    </location>
</feature>